<keyword evidence="1" id="KW-1133">Transmembrane helix</keyword>
<sequence>MDDIEDLEEQIEEYKERIEDSLKDFDGTNAIDRLNKVKSIKQSIENMSENLKMYRQFIQRLSMGESNSELMQKHKDYVALVAEYRKEVALEKNKLKNEGELLNYDESLEDTMNILDEQEQMIREGLNIQAKSKSKLEAIKKRIAQTHDLTDANLVELERQKEQILRINDNTQKLDSTMKRTQKYLKYFGKSFCRDPVTLTLVVLIVLSIAAVIVVQFMPKKEE</sequence>
<accession>A0AAD1XX80</accession>
<dbReference type="EMBL" id="CAMPGE010022478">
    <property type="protein sequence ID" value="CAI2380514.1"/>
    <property type="molecule type" value="Genomic_DNA"/>
</dbReference>
<evidence type="ECO:0000256" key="1">
    <source>
        <dbReference type="SAM" id="Phobius"/>
    </source>
</evidence>
<dbReference type="InterPro" id="IPR000727">
    <property type="entry name" value="T_SNARE_dom"/>
</dbReference>
<organism evidence="3 4">
    <name type="scientific">Euplotes crassus</name>
    <dbReference type="NCBI Taxonomy" id="5936"/>
    <lineage>
        <taxon>Eukaryota</taxon>
        <taxon>Sar</taxon>
        <taxon>Alveolata</taxon>
        <taxon>Ciliophora</taxon>
        <taxon>Intramacronucleata</taxon>
        <taxon>Spirotrichea</taxon>
        <taxon>Hypotrichia</taxon>
        <taxon>Euplotida</taxon>
        <taxon>Euplotidae</taxon>
        <taxon>Moneuplotes</taxon>
    </lineage>
</organism>
<evidence type="ECO:0000313" key="3">
    <source>
        <dbReference type="EMBL" id="CAI2380514.1"/>
    </source>
</evidence>
<comment type="caution">
    <text evidence="3">The sequence shown here is derived from an EMBL/GenBank/DDBJ whole genome shotgun (WGS) entry which is preliminary data.</text>
</comment>
<keyword evidence="1" id="KW-0472">Membrane</keyword>
<feature type="domain" description="T-SNARE coiled-coil homology" evidence="2">
    <location>
        <begin position="126"/>
        <end position="188"/>
    </location>
</feature>
<dbReference type="PROSITE" id="PS50192">
    <property type="entry name" value="T_SNARE"/>
    <property type="match status" value="1"/>
</dbReference>
<dbReference type="Proteomes" id="UP001295684">
    <property type="component" value="Unassembled WGS sequence"/>
</dbReference>
<proteinExistence type="predicted"/>
<evidence type="ECO:0000313" key="4">
    <source>
        <dbReference type="Proteomes" id="UP001295684"/>
    </source>
</evidence>
<dbReference type="AlphaFoldDB" id="A0AAD1XX80"/>
<keyword evidence="1" id="KW-0812">Transmembrane</keyword>
<name>A0AAD1XX80_EUPCR</name>
<dbReference type="SUPFAM" id="SSF58038">
    <property type="entry name" value="SNARE fusion complex"/>
    <property type="match status" value="1"/>
</dbReference>
<reference evidence="3" key="1">
    <citation type="submission" date="2023-07" db="EMBL/GenBank/DDBJ databases">
        <authorList>
            <consortium name="AG Swart"/>
            <person name="Singh M."/>
            <person name="Singh A."/>
            <person name="Seah K."/>
            <person name="Emmerich C."/>
        </authorList>
    </citation>
    <scope>NUCLEOTIDE SEQUENCE</scope>
    <source>
        <strain evidence="3">DP1</strain>
    </source>
</reference>
<dbReference type="Gene3D" id="1.20.5.110">
    <property type="match status" value="1"/>
</dbReference>
<gene>
    <name evidence="3" type="ORF">ECRASSUSDP1_LOCUS21950</name>
</gene>
<protein>
    <recommendedName>
        <fullName evidence="2">t-SNARE coiled-coil homology domain-containing protein</fullName>
    </recommendedName>
</protein>
<feature type="transmembrane region" description="Helical" evidence="1">
    <location>
        <begin position="197"/>
        <end position="218"/>
    </location>
</feature>
<keyword evidence="4" id="KW-1185">Reference proteome</keyword>
<evidence type="ECO:0000259" key="2">
    <source>
        <dbReference type="PROSITE" id="PS50192"/>
    </source>
</evidence>